<dbReference type="BioCyc" id="RCHA213810:RUM_RS07860-MONOMER"/>
<dbReference type="KEGG" id="rch:RUM_16150"/>
<dbReference type="PATRIC" id="fig|213810.4.peg.1514"/>
<evidence type="ECO:0000313" key="2">
    <source>
        <dbReference type="Proteomes" id="UP000007054"/>
    </source>
</evidence>
<name>D4LDK5_RUMC1</name>
<dbReference type="Gene3D" id="3.30.200.20">
    <property type="entry name" value="Phosphorylase Kinase, domain 1"/>
    <property type="match status" value="1"/>
</dbReference>
<dbReference type="OrthoDB" id="334783at2"/>
<accession>D4LDK5</accession>
<organism evidence="1 2">
    <name type="scientific">Ruminococcus champanellensis (strain DSM 18848 / JCM 17042 / KCTC 15320 / 18P13)</name>
    <dbReference type="NCBI Taxonomy" id="213810"/>
    <lineage>
        <taxon>Bacteria</taxon>
        <taxon>Bacillati</taxon>
        <taxon>Bacillota</taxon>
        <taxon>Clostridia</taxon>
        <taxon>Eubacteriales</taxon>
        <taxon>Oscillospiraceae</taxon>
        <taxon>Ruminococcus</taxon>
    </lineage>
</organism>
<dbReference type="AlphaFoldDB" id="D4LDK5"/>
<dbReference type="STRING" id="213810.RUM_16150"/>
<reference evidence="1" key="1">
    <citation type="submission" date="2010-03" db="EMBL/GenBank/DDBJ databases">
        <title>The genome sequence of Ruminococcus sp. 18P13.</title>
        <authorList>
            <consortium name="metaHIT consortium -- http://www.metahit.eu/"/>
            <person name="Pajon A."/>
            <person name="Turner K."/>
            <person name="Parkhill J."/>
            <person name="Bernalier A."/>
        </authorList>
    </citation>
    <scope>NUCLEOTIDE SEQUENCE [LARGE SCALE GENOMIC DNA]</scope>
    <source>
        <strain evidence="1">Type strain: 18P13</strain>
    </source>
</reference>
<dbReference type="Proteomes" id="UP000007054">
    <property type="component" value="Chromosome"/>
</dbReference>
<dbReference type="EMBL" id="FP929052">
    <property type="protein sequence ID" value="CBL17700.1"/>
    <property type="molecule type" value="Genomic_DNA"/>
</dbReference>
<sequence>MDAVTKTRLPDQTIVQMTRAALGEEITVQHIRPLSGGFCSAVYLVETSQCRLVLKVGTNANVKVMRHEVQYIPTEVKMLRLIGENTDIPMPRLIAFDDSCSIVHTPYFFL</sequence>
<dbReference type="RefSeq" id="WP_015558606.1">
    <property type="nucleotide sequence ID" value="NC_021039.1"/>
</dbReference>
<dbReference type="GeneID" id="83156328"/>
<reference evidence="1" key="2">
    <citation type="submission" date="2010-03" db="EMBL/GenBank/DDBJ databases">
        <authorList>
            <person name="Pajon A."/>
        </authorList>
    </citation>
    <scope>NUCLEOTIDE SEQUENCE</scope>
    <source>
        <strain evidence="1">Type strain: 18P13</strain>
    </source>
</reference>
<dbReference type="HOGENOM" id="CLU_2169212_0_0_9"/>
<keyword evidence="2" id="KW-1185">Reference proteome</keyword>
<protein>
    <recommendedName>
        <fullName evidence="3">Phosphotransferase enzyme family</fullName>
    </recommendedName>
</protein>
<evidence type="ECO:0000313" key="1">
    <source>
        <dbReference type="EMBL" id="CBL17700.1"/>
    </source>
</evidence>
<dbReference type="InterPro" id="IPR011009">
    <property type="entry name" value="Kinase-like_dom_sf"/>
</dbReference>
<dbReference type="SUPFAM" id="SSF56112">
    <property type="entry name" value="Protein kinase-like (PK-like)"/>
    <property type="match status" value="1"/>
</dbReference>
<evidence type="ECO:0008006" key="3">
    <source>
        <dbReference type="Google" id="ProtNLM"/>
    </source>
</evidence>
<gene>
    <name evidence="1" type="ordered locus">RUM_16150</name>
</gene>
<proteinExistence type="predicted"/>